<dbReference type="EMBL" id="UYJE01008596">
    <property type="protein sequence ID" value="VDI65288.1"/>
    <property type="molecule type" value="Genomic_DNA"/>
</dbReference>
<evidence type="ECO:0000313" key="4">
    <source>
        <dbReference type="Proteomes" id="UP000596742"/>
    </source>
</evidence>
<dbReference type="OrthoDB" id="6060805at2759"/>
<gene>
    <name evidence="3" type="ORF">MGAL_10B089247</name>
</gene>
<sequence length="240" mass="27766">MNHLTTIFGTWTFQERLKIIILLTYNEQHENDRYCDSVSLFSRLDIESSKLNVSTSERKERSTQLPTENRVTKRHSTAIPEGTSDINTEVLYRSQTREEKTTVVYIIYSSSGALALSCILLFILGMFFLFKRLGSSKIIPIYNTDQIIYDEIPEDMIPSDVVVKRPVVSPQLLGYYNDNTDVLLSKQHSGNLEGSESPPYYNEQKEYDYAYKKSDDYYLNPYNSLQTTGYSDHLYHDLKG</sequence>
<evidence type="ECO:0000313" key="3">
    <source>
        <dbReference type="EMBL" id="VDI65288.1"/>
    </source>
</evidence>
<organism evidence="3 4">
    <name type="scientific">Mytilus galloprovincialis</name>
    <name type="common">Mediterranean mussel</name>
    <dbReference type="NCBI Taxonomy" id="29158"/>
    <lineage>
        <taxon>Eukaryota</taxon>
        <taxon>Metazoa</taxon>
        <taxon>Spiralia</taxon>
        <taxon>Lophotrochozoa</taxon>
        <taxon>Mollusca</taxon>
        <taxon>Bivalvia</taxon>
        <taxon>Autobranchia</taxon>
        <taxon>Pteriomorphia</taxon>
        <taxon>Mytilida</taxon>
        <taxon>Mytiloidea</taxon>
        <taxon>Mytilidae</taxon>
        <taxon>Mytilinae</taxon>
        <taxon>Mytilus</taxon>
    </lineage>
</organism>
<accession>A0A8B6GJW6</accession>
<name>A0A8B6GJW6_MYTGA</name>
<keyword evidence="2" id="KW-0472">Membrane</keyword>
<evidence type="ECO:0000256" key="2">
    <source>
        <dbReference type="SAM" id="Phobius"/>
    </source>
</evidence>
<dbReference type="Proteomes" id="UP000596742">
    <property type="component" value="Unassembled WGS sequence"/>
</dbReference>
<proteinExistence type="predicted"/>
<feature type="transmembrane region" description="Helical" evidence="2">
    <location>
        <begin position="105"/>
        <end position="130"/>
    </location>
</feature>
<reference evidence="3" key="1">
    <citation type="submission" date="2018-11" db="EMBL/GenBank/DDBJ databases">
        <authorList>
            <person name="Alioto T."/>
            <person name="Alioto T."/>
        </authorList>
    </citation>
    <scope>NUCLEOTIDE SEQUENCE</scope>
</reference>
<keyword evidence="2" id="KW-1133">Transmembrane helix</keyword>
<keyword evidence="2" id="KW-0812">Transmembrane</keyword>
<protein>
    <submittedName>
        <fullName evidence="3">Uncharacterized protein</fullName>
    </submittedName>
</protein>
<feature type="region of interest" description="Disordered" evidence="1">
    <location>
        <begin position="55"/>
        <end position="76"/>
    </location>
</feature>
<keyword evidence="4" id="KW-1185">Reference proteome</keyword>
<comment type="caution">
    <text evidence="3">The sequence shown here is derived from an EMBL/GenBank/DDBJ whole genome shotgun (WGS) entry which is preliminary data.</text>
</comment>
<evidence type="ECO:0000256" key="1">
    <source>
        <dbReference type="SAM" id="MobiDB-lite"/>
    </source>
</evidence>
<dbReference type="AlphaFoldDB" id="A0A8B6GJW6"/>